<evidence type="ECO:0000256" key="1">
    <source>
        <dbReference type="SAM" id="Phobius"/>
    </source>
</evidence>
<dbReference type="Pfam" id="PF05569">
    <property type="entry name" value="Peptidase_M56"/>
    <property type="match status" value="1"/>
</dbReference>
<dbReference type="Proteomes" id="UP000177165">
    <property type="component" value="Unassembled WGS sequence"/>
</dbReference>
<keyword evidence="1" id="KW-0472">Membrane</keyword>
<dbReference type="EMBL" id="MHKB01000007">
    <property type="protein sequence ID" value="OGY79737.1"/>
    <property type="molecule type" value="Genomic_DNA"/>
</dbReference>
<proteinExistence type="predicted"/>
<keyword evidence="1" id="KW-1133">Transmembrane helix</keyword>
<evidence type="ECO:0000259" key="2">
    <source>
        <dbReference type="Pfam" id="PF05569"/>
    </source>
</evidence>
<evidence type="ECO:0000313" key="4">
    <source>
        <dbReference type="Proteomes" id="UP000177165"/>
    </source>
</evidence>
<feature type="transmembrane region" description="Helical" evidence="1">
    <location>
        <begin position="15"/>
        <end position="38"/>
    </location>
</feature>
<reference evidence="3 4" key="1">
    <citation type="journal article" date="2016" name="Nat. Commun.">
        <title>Thousands of microbial genomes shed light on interconnected biogeochemical processes in an aquifer system.</title>
        <authorList>
            <person name="Anantharaman K."/>
            <person name="Brown C.T."/>
            <person name="Hug L.A."/>
            <person name="Sharon I."/>
            <person name="Castelle C.J."/>
            <person name="Probst A.J."/>
            <person name="Thomas B.C."/>
            <person name="Singh A."/>
            <person name="Wilkins M.J."/>
            <person name="Karaoz U."/>
            <person name="Brodie E.L."/>
            <person name="Williams K.H."/>
            <person name="Hubbard S.S."/>
            <person name="Banfield J.F."/>
        </authorList>
    </citation>
    <scope>NUCLEOTIDE SEQUENCE [LARGE SCALE GENOMIC DNA]</scope>
</reference>
<dbReference type="CDD" id="cd07326">
    <property type="entry name" value="M56_BlaR1_MecR1_like"/>
    <property type="match status" value="1"/>
</dbReference>
<comment type="caution">
    <text evidence="3">The sequence shown here is derived from an EMBL/GenBank/DDBJ whole genome shotgun (WGS) entry which is preliminary data.</text>
</comment>
<dbReference type="InterPro" id="IPR008756">
    <property type="entry name" value="Peptidase_M56"/>
</dbReference>
<dbReference type="Gene3D" id="3.30.2010.10">
    <property type="entry name" value="Metalloproteases ('zincins'), catalytic domain"/>
    <property type="match status" value="1"/>
</dbReference>
<name>A0A1G2AUT4_9BACT</name>
<feature type="domain" description="Peptidase M56" evidence="2">
    <location>
        <begin position="53"/>
        <end position="218"/>
    </location>
</feature>
<dbReference type="AlphaFoldDB" id="A0A1G2AUT4"/>
<dbReference type="PANTHER" id="PTHR34978:SF3">
    <property type="entry name" value="SLR0241 PROTEIN"/>
    <property type="match status" value="1"/>
</dbReference>
<gene>
    <name evidence="3" type="ORF">A3B74_01685</name>
</gene>
<feature type="transmembrane region" description="Helical" evidence="1">
    <location>
        <begin position="278"/>
        <end position="297"/>
    </location>
</feature>
<dbReference type="STRING" id="1798540.A3B74_01685"/>
<dbReference type="InterPro" id="IPR052173">
    <property type="entry name" value="Beta-lactam_resp_regulator"/>
</dbReference>
<keyword evidence="1" id="KW-0812">Transmembrane</keyword>
<sequence>MKTHLMENKNHDSCIHLYSIFFGIAVAMILVGVLLYMYEMKPIFTLNNWCAKILGRDFSHNPWHSVALLFISTWIFIAVFLQIKLWCRTRTVQKFWSQIQQIPKKKMLLDLIEKLQIPAQRIIILKDQNAFALTKGFFYTKIFISEKLIEMLTNDELSCVLHHEYYHLRHRDPLRIACMQSVSNFCFFIPIMQEIMQRYLLHQEFAADAEVLRRYDRRILLSAIMKIMKHTKLANTPKAIGGPVYGLALFSPMKVRLHYILNQIESKRNCTHFSLRKILFSVTCSMIIIVAFVIVMLPKYTDATHENTMCYELFQKAPNMSRPLQSVAPQ</sequence>
<organism evidence="3 4">
    <name type="scientific">Candidatus Kerfeldbacteria bacterium RIFCSPHIGHO2_02_FULL_42_14</name>
    <dbReference type="NCBI Taxonomy" id="1798540"/>
    <lineage>
        <taxon>Bacteria</taxon>
        <taxon>Candidatus Kerfeldiibacteriota</taxon>
    </lineage>
</organism>
<evidence type="ECO:0000313" key="3">
    <source>
        <dbReference type="EMBL" id="OGY79737.1"/>
    </source>
</evidence>
<accession>A0A1G2AUT4</accession>
<feature type="transmembrane region" description="Helical" evidence="1">
    <location>
        <begin position="66"/>
        <end position="87"/>
    </location>
</feature>
<dbReference type="PANTHER" id="PTHR34978">
    <property type="entry name" value="POSSIBLE SENSOR-TRANSDUCER PROTEIN BLAR"/>
    <property type="match status" value="1"/>
</dbReference>
<protein>
    <recommendedName>
        <fullName evidence="2">Peptidase M56 domain-containing protein</fullName>
    </recommendedName>
</protein>